<dbReference type="Proteomes" id="UP001153076">
    <property type="component" value="Unassembled WGS sequence"/>
</dbReference>
<keyword evidence="2" id="KW-0645">Protease</keyword>
<accession>A0A9Q1GU61</accession>
<sequence length="166" mass="19017">MRLSCSGCCLLLSSLLFVLLKPSLSIKKSYVVYLGGHSNEEEMSEFYRNQVKELHYDFLASYVGSRDHAKDAILYSYTRHINGFAAILDEETAADISKHPNVITIFPNKGRKLHTTRSWMFLGLENNGVVPPDSIWKKAGFGEDVIIANLDTGQFHSYQNFWFYYF</sequence>
<dbReference type="InterPro" id="IPR037045">
    <property type="entry name" value="S8pro/Inhibitor_I9_sf"/>
</dbReference>
<dbReference type="Pfam" id="PF05922">
    <property type="entry name" value="Inhibitor_I9"/>
    <property type="match status" value="1"/>
</dbReference>
<dbReference type="SUPFAM" id="SSF52743">
    <property type="entry name" value="Subtilisin-like"/>
    <property type="match status" value="1"/>
</dbReference>
<dbReference type="InterPro" id="IPR036852">
    <property type="entry name" value="Peptidase_S8/S53_dom_sf"/>
</dbReference>
<keyword evidence="9" id="KW-1185">Reference proteome</keyword>
<name>A0A9Q1GU61_9CARY</name>
<protein>
    <recommendedName>
        <fullName evidence="7">Inhibitor I9 domain-containing protein</fullName>
    </recommendedName>
</protein>
<organism evidence="8 9">
    <name type="scientific">Carnegiea gigantea</name>
    <dbReference type="NCBI Taxonomy" id="171969"/>
    <lineage>
        <taxon>Eukaryota</taxon>
        <taxon>Viridiplantae</taxon>
        <taxon>Streptophyta</taxon>
        <taxon>Embryophyta</taxon>
        <taxon>Tracheophyta</taxon>
        <taxon>Spermatophyta</taxon>
        <taxon>Magnoliopsida</taxon>
        <taxon>eudicotyledons</taxon>
        <taxon>Gunneridae</taxon>
        <taxon>Pentapetalae</taxon>
        <taxon>Caryophyllales</taxon>
        <taxon>Cactineae</taxon>
        <taxon>Cactaceae</taxon>
        <taxon>Cactoideae</taxon>
        <taxon>Echinocereeae</taxon>
        <taxon>Carnegiea</taxon>
    </lineage>
</organism>
<dbReference type="Gene3D" id="3.30.70.80">
    <property type="entry name" value="Peptidase S8 propeptide/proteinase inhibitor I9"/>
    <property type="match status" value="1"/>
</dbReference>
<feature type="chain" id="PRO_5040149625" description="Inhibitor I9 domain-containing protein" evidence="6">
    <location>
        <begin position="26"/>
        <end position="166"/>
    </location>
</feature>
<evidence type="ECO:0000256" key="3">
    <source>
        <dbReference type="ARBA" id="ARBA00022729"/>
    </source>
</evidence>
<feature type="signal peptide" evidence="6">
    <location>
        <begin position="1"/>
        <end position="25"/>
    </location>
</feature>
<reference evidence="8" key="1">
    <citation type="submission" date="2022-04" db="EMBL/GenBank/DDBJ databases">
        <title>Carnegiea gigantea Genome sequencing and assembly v2.</title>
        <authorList>
            <person name="Copetti D."/>
            <person name="Sanderson M.J."/>
            <person name="Burquez A."/>
            <person name="Wojciechowski M.F."/>
        </authorList>
    </citation>
    <scope>NUCLEOTIDE SEQUENCE</scope>
    <source>
        <strain evidence="8">SGP5-SGP5p</strain>
        <tissue evidence="8">Aerial part</tissue>
    </source>
</reference>
<comment type="caution">
    <text evidence="8">The sequence shown here is derived from an EMBL/GenBank/DDBJ whole genome shotgun (WGS) entry which is preliminary data.</text>
</comment>
<dbReference type="InterPro" id="IPR010259">
    <property type="entry name" value="S8pro/Inhibitor_I9"/>
</dbReference>
<dbReference type="EMBL" id="JAKOGI010001341">
    <property type="protein sequence ID" value="KAJ8426163.1"/>
    <property type="molecule type" value="Genomic_DNA"/>
</dbReference>
<evidence type="ECO:0000256" key="1">
    <source>
        <dbReference type="ARBA" id="ARBA00011073"/>
    </source>
</evidence>
<dbReference type="OrthoDB" id="2014869at2759"/>
<keyword evidence="5" id="KW-0720">Serine protease</keyword>
<evidence type="ECO:0000256" key="6">
    <source>
        <dbReference type="SAM" id="SignalP"/>
    </source>
</evidence>
<evidence type="ECO:0000256" key="2">
    <source>
        <dbReference type="ARBA" id="ARBA00022670"/>
    </source>
</evidence>
<evidence type="ECO:0000256" key="5">
    <source>
        <dbReference type="ARBA" id="ARBA00022825"/>
    </source>
</evidence>
<dbReference type="InterPro" id="IPR045051">
    <property type="entry name" value="SBT"/>
</dbReference>
<dbReference type="GO" id="GO:0006508">
    <property type="term" value="P:proteolysis"/>
    <property type="evidence" value="ECO:0007669"/>
    <property type="project" value="UniProtKB-KW"/>
</dbReference>
<evidence type="ECO:0000313" key="9">
    <source>
        <dbReference type="Proteomes" id="UP001153076"/>
    </source>
</evidence>
<feature type="domain" description="Inhibitor I9" evidence="7">
    <location>
        <begin position="29"/>
        <end position="114"/>
    </location>
</feature>
<proteinExistence type="inferred from homology"/>
<dbReference type="GO" id="GO:0004252">
    <property type="term" value="F:serine-type endopeptidase activity"/>
    <property type="evidence" value="ECO:0007669"/>
    <property type="project" value="InterPro"/>
</dbReference>
<dbReference type="AlphaFoldDB" id="A0A9Q1GU61"/>
<evidence type="ECO:0000256" key="4">
    <source>
        <dbReference type="ARBA" id="ARBA00022801"/>
    </source>
</evidence>
<dbReference type="FunFam" id="3.30.70.80:FF:000002">
    <property type="entry name" value="Subtilisin-like protease SBT5.3"/>
    <property type="match status" value="1"/>
</dbReference>
<evidence type="ECO:0000313" key="8">
    <source>
        <dbReference type="EMBL" id="KAJ8426163.1"/>
    </source>
</evidence>
<keyword evidence="4" id="KW-0378">Hydrolase</keyword>
<dbReference type="PANTHER" id="PTHR10795">
    <property type="entry name" value="PROPROTEIN CONVERTASE SUBTILISIN/KEXIN"/>
    <property type="match status" value="1"/>
</dbReference>
<comment type="similarity">
    <text evidence="1">Belongs to the peptidase S8 family.</text>
</comment>
<gene>
    <name evidence="8" type="ORF">Cgig2_032645</name>
</gene>
<evidence type="ECO:0000259" key="7">
    <source>
        <dbReference type="Pfam" id="PF05922"/>
    </source>
</evidence>
<keyword evidence="3 6" id="KW-0732">Signal</keyword>